<keyword evidence="5" id="KW-1185">Reference proteome</keyword>
<dbReference type="InterPro" id="IPR000086">
    <property type="entry name" value="NUDIX_hydrolase_dom"/>
</dbReference>
<gene>
    <name evidence="4" type="ORF">EV421DRAFT_806260</name>
</gene>
<sequence length="276" mass="31520">MEYVITSLLTTMSLGSYGKRRGRKRAISLSTPPPPPPPRVFSKWSSAEIPDSGWASSDFMVGSGMVIIQPSSHNIVVCYDSLRKTYFLPKGRKDIGESLEEAAVREAYEESGYKAEHFPLYKVTRAPAPPTNPGARRSPNTEPAYISVRSWSTKKNDNGGEYLTFWYVGQIGPDAKWTSGTGMPDEQHYSSKLYEYEDALRLLWGGTQQRVLEYTWELYLEHLGMEEDIRKQRWKAYIDQKSKEGRKYHAKLTGNSRGPTYRTVPPRRSVEGEEYR</sequence>
<name>A0AA39MN70_9AGAR</name>
<dbReference type="Pfam" id="PF00293">
    <property type="entry name" value="NUDIX"/>
    <property type="match status" value="1"/>
</dbReference>
<evidence type="ECO:0000259" key="3">
    <source>
        <dbReference type="PROSITE" id="PS51462"/>
    </source>
</evidence>
<dbReference type="PANTHER" id="PTHR21340">
    <property type="entry name" value="DIADENOSINE 5,5-P1,P4-TETRAPHOSPHATE PYROPHOSPHOHYDROLASE MUTT"/>
    <property type="match status" value="1"/>
</dbReference>
<evidence type="ECO:0000313" key="4">
    <source>
        <dbReference type="EMBL" id="KAK0440088.1"/>
    </source>
</evidence>
<accession>A0AA39MN70</accession>
<dbReference type="InterPro" id="IPR051325">
    <property type="entry name" value="Nudix_hydrolase_domain"/>
</dbReference>
<evidence type="ECO:0000256" key="1">
    <source>
        <dbReference type="ARBA" id="ARBA00022801"/>
    </source>
</evidence>
<dbReference type="Proteomes" id="UP001175226">
    <property type="component" value="Unassembled WGS sequence"/>
</dbReference>
<dbReference type="GO" id="GO:0006167">
    <property type="term" value="P:AMP biosynthetic process"/>
    <property type="evidence" value="ECO:0007669"/>
    <property type="project" value="TreeGrafter"/>
</dbReference>
<dbReference type="Gene3D" id="3.90.79.10">
    <property type="entry name" value="Nucleoside Triphosphate Pyrophosphohydrolase"/>
    <property type="match status" value="1"/>
</dbReference>
<dbReference type="AlphaFoldDB" id="A0AA39MN70"/>
<dbReference type="GO" id="GO:0004081">
    <property type="term" value="F:bis(5'-nucleosyl)-tetraphosphatase (asymmetrical) activity"/>
    <property type="evidence" value="ECO:0007669"/>
    <property type="project" value="TreeGrafter"/>
</dbReference>
<dbReference type="PROSITE" id="PS00893">
    <property type="entry name" value="NUDIX_BOX"/>
    <property type="match status" value="1"/>
</dbReference>
<dbReference type="EMBL" id="JAUEPT010000035">
    <property type="protein sequence ID" value="KAK0440088.1"/>
    <property type="molecule type" value="Genomic_DNA"/>
</dbReference>
<dbReference type="SUPFAM" id="SSF55811">
    <property type="entry name" value="Nudix"/>
    <property type="match status" value="1"/>
</dbReference>
<evidence type="ECO:0000313" key="5">
    <source>
        <dbReference type="Proteomes" id="UP001175226"/>
    </source>
</evidence>
<dbReference type="InterPro" id="IPR020084">
    <property type="entry name" value="NUDIX_hydrolase_CS"/>
</dbReference>
<comment type="caution">
    <text evidence="4">The sequence shown here is derived from an EMBL/GenBank/DDBJ whole genome shotgun (WGS) entry which is preliminary data.</text>
</comment>
<organism evidence="4 5">
    <name type="scientific">Armillaria borealis</name>
    <dbReference type="NCBI Taxonomy" id="47425"/>
    <lineage>
        <taxon>Eukaryota</taxon>
        <taxon>Fungi</taxon>
        <taxon>Dikarya</taxon>
        <taxon>Basidiomycota</taxon>
        <taxon>Agaricomycotina</taxon>
        <taxon>Agaricomycetes</taxon>
        <taxon>Agaricomycetidae</taxon>
        <taxon>Agaricales</taxon>
        <taxon>Marasmiineae</taxon>
        <taxon>Physalacriaceae</taxon>
        <taxon>Armillaria</taxon>
    </lineage>
</organism>
<keyword evidence="1" id="KW-0378">Hydrolase</keyword>
<dbReference type="GO" id="GO:0006754">
    <property type="term" value="P:ATP biosynthetic process"/>
    <property type="evidence" value="ECO:0007669"/>
    <property type="project" value="TreeGrafter"/>
</dbReference>
<feature type="domain" description="Nudix hydrolase" evidence="3">
    <location>
        <begin position="58"/>
        <end position="220"/>
    </location>
</feature>
<protein>
    <recommendedName>
        <fullName evidence="3">Nudix hydrolase domain-containing protein</fullName>
    </recommendedName>
</protein>
<evidence type="ECO:0000256" key="2">
    <source>
        <dbReference type="SAM" id="MobiDB-lite"/>
    </source>
</evidence>
<dbReference type="CDD" id="cd02883">
    <property type="entry name" value="NUDIX_Hydrolase"/>
    <property type="match status" value="1"/>
</dbReference>
<feature type="region of interest" description="Disordered" evidence="2">
    <location>
        <begin position="247"/>
        <end position="276"/>
    </location>
</feature>
<dbReference type="PROSITE" id="PS51462">
    <property type="entry name" value="NUDIX"/>
    <property type="match status" value="1"/>
</dbReference>
<dbReference type="InterPro" id="IPR015797">
    <property type="entry name" value="NUDIX_hydrolase-like_dom_sf"/>
</dbReference>
<reference evidence="4" key="1">
    <citation type="submission" date="2023-06" db="EMBL/GenBank/DDBJ databases">
        <authorList>
            <consortium name="Lawrence Berkeley National Laboratory"/>
            <person name="Ahrendt S."/>
            <person name="Sahu N."/>
            <person name="Indic B."/>
            <person name="Wong-Bajracharya J."/>
            <person name="Merenyi Z."/>
            <person name="Ke H.-M."/>
            <person name="Monk M."/>
            <person name="Kocsube S."/>
            <person name="Drula E."/>
            <person name="Lipzen A."/>
            <person name="Balint B."/>
            <person name="Henrissat B."/>
            <person name="Andreopoulos B."/>
            <person name="Martin F.M."/>
            <person name="Harder C.B."/>
            <person name="Rigling D."/>
            <person name="Ford K.L."/>
            <person name="Foster G.D."/>
            <person name="Pangilinan J."/>
            <person name="Papanicolaou A."/>
            <person name="Barry K."/>
            <person name="LaButti K."/>
            <person name="Viragh M."/>
            <person name="Koriabine M."/>
            <person name="Yan M."/>
            <person name="Riley R."/>
            <person name="Champramary S."/>
            <person name="Plett K.L."/>
            <person name="Tsai I.J."/>
            <person name="Slot J."/>
            <person name="Sipos G."/>
            <person name="Plett J."/>
            <person name="Nagy L.G."/>
            <person name="Grigoriev I.V."/>
        </authorList>
    </citation>
    <scope>NUCLEOTIDE SEQUENCE</scope>
    <source>
        <strain evidence="4">FPL87.14</strain>
    </source>
</reference>
<proteinExistence type="predicted"/>
<dbReference type="PANTHER" id="PTHR21340:SF0">
    <property type="entry name" value="BIS(5'-NUCLEOSYL)-TETRAPHOSPHATASE [ASYMMETRICAL]"/>
    <property type="match status" value="1"/>
</dbReference>